<dbReference type="KEGG" id="cai:Caci_5746"/>
<evidence type="ECO:0000259" key="6">
    <source>
        <dbReference type="Pfam" id="PF12256"/>
    </source>
</evidence>
<dbReference type="Pfam" id="PF12256">
    <property type="entry name" value="TcdB_toxin_midN"/>
    <property type="match status" value="1"/>
</dbReference>
<feature type="region of interest" description="Disordered" evidence="4">
    <location>
        <begin position="2287"/>
        <end position="2325"/>
    </location>
</feature>
<accession>C7QCF6</accession>
<comment type="subcellular location">
    <subcellularLocation>
        <location evidence="1">Secreted</location>
    </subcellularLocation>
</comment>
<gene>
    <name evidence="7" type="ordered locus">Caci_5746</name>
</gene>
<dbReference type="SUPFAM" id="SSF69318">
    <property type="entry name" value="Integrin alpha N-terminal domain"/>
    <property type="match status" value="1"/>
</dbReference>
<dbReference type="eggNOG" id="COG3209">
    <property type="taxonomic scope" value="Bacteria"/>
</dbReference>
<protein>
    <submittedName>
        <fullName evidence="7">YD repeat protein</fullName>
    </submittedName>
</protein>
<feature type="domain" description="Insecticide toxin TcdB middle/C-terminal" evidence="5">
    <location>
        <begin position="948"/>
        <end position="1067"/>
    </location>
</feature>
<dbReference type="PANTHER" id="PTHR32305:SF15">
    <property type="entry name" value="PROTEIN RHSA-RELATED"/>
    <property type="match status" value="1"/>
</dbReference>
<dbReference type="InterPro" id="IPR050708">
    <property type="entry name" value="T6SS_VgrG/RHS"/>
</dbReference>
<dbReference type="InterPro" id="IPR028994">
    <property type="entry name" value="Integrin_alpha_N"/>
</dbReference>
<dbReference type="STRING" id="479433.Caci_5746"/>
<dbReference type="InterPro" id="IPR022044">
    <property type="entry name" value="TcdB_toxin_mid/C"/>
</dbReference>
<feature type="region of interest" description="Disordered" evidence="4">
    <location>
        <begin position="1"/>
        <end position="61"/>
    </location>
</feature>
<keyword evidence="2" id="KW-0964">Secreted</keyword>
<dbReference type="HOGENOM" id="CLU_000672_1_0_11"/>
<evidence type="ECO:0000313" key="7">
    <source>
        <dbReference type="EMBL" id="ACU74604.1"/>
    </source>
</evidence>
<dbReference type="NCBIfam" id="TIGR03696">
    <property type="entry name" value="Rhs_assc_core"/>
    <property type="match status" value="1"/>
</dbReference>
<reference evidence="7 8" key="1">
    <citation type="journal article" date="2009" name="Stand. Genomic Sci.">
        <title>Complete genome sequence of Catenulispora acidiphila type strain (ID 139908).</title>
        <authorList>
            <person name="Copeland A."/>
            <person name="Lapidus A."/>
            <person name="Glavina Del Rio T."/>
            <person name="Nolan M."/>
            <person name="Lucas S."/>
            <person name="Chen F."/>
            <person name="Tice H."/>
            <person name="Cheng J.F."/>
            <person name="Bruce D."/>
            <person name="Goodwin L."/>
            <person name="Pitluck S."/>
            <person name="Mikhailova N."/>
            <person name="Pati A."/>
            <person name="Ivanova N."/>
            <person name="Mavromatis K."/>
            <person name="Chen A."/>
            <person name="Palaniappan K."/>
            <person name="Chain P."/>
            <person name="Land M."/>
            <person name="Hauser L."/>
            <person name="Chang Y.J."/>
            <person name="Jeffries C.D."/>
            <person name="Chertkov O."/>
            <person name="Brettin T."/>
            <person name="Detter J.C."/>
            <person name="Han C."/>
            <person name="Ali Z."/>
            <person name="Tindall B.J."/>
            <person name="Goker M."/>
            <person name="Bristow J."/>
            <person name="Eisen J.A."/>
            <person name="Markowitz V."/>
            <person name="Hugenholtz P."/>
            <person name="Kyrpides N.C."/>
            <person name="Klenk H.P."/>
        </authorList>
    </citation>
    <scope>NUCLEOTIDE SEQUENCE [LARGE SCALE GENOMIC DNA]</scope>
    <source>
        <strain evidence="8">DSM 44928 / JCM 14897 / NBRC 102108 / NRRL B-24433 / ID139908</strain>
    </source>
</reference>
<dbReference type="PRINTS" id="PR01341">
    <property type="entry name" value="SALSPVBPROT"/>
</dbReference>
<evidence type="ECO:0000256" key="4">
    <source>
        <dbReference type="SAM" id="MobiDB-lite"/>
    </source>
</evidence>
<evidence type="ECO:0000256" key="2">
    <source>
        <dbReference type="ARBA" id="ARBA00022525"/>
    </source>
</evidence>
<feature type="domain" description="Insecticide toxin TcdB middle/N-terminal" evidence="6">
    <location>
        <begin position="729"/>
        <end position="859"/>
    </location>
</feature>
<dbReference type="GO" id="GO:0005576">
    <property type="term" value="C:extracellular region"/>
    <property type="evidence" value="ECO:0007669"/>
    <property type="project" value="UniProtKB-SubCell"/>
</dbReference>
<dbReference type="Pfam" id="PF03534">
    <property type="entry name" value="SpvB"/>
    <property type="match status" value="1"/>
</dbReference>
<dbReference type="Gene3D" id="2.180.10.10">
    <property type="entry name" value="RHS repeat-associated core"/>
    <property type="match status" value="1"/>
</dbReference>
<dbReference type="InterPro" id="IPR003284">
    <property type="entry name" value="Sal_SpvB"/>
</dbReference>
<evidence type="ECO:0000313" key="8">
    <source>
        <dbReference type="Proteomes" id="UP000000851"/>
    </source>
</evidence>
<dbReference type="InParanoid" id="C7QCF6"/>
<feature type="compositionally biased region" description="Basic and acidic residues" evidence="4">
    <location>
        <begin position="8"/>
        <end position="18"/>
    </location>
</feature>
<dbReference type="PANTHER" id="PTHR32305">
    <property type="match status" value="1"/>
</dbReference>
<dbReference type="InterPro" id="IPR022385">
    <property type="entry name" value="Rhs_assc_core"/>
</dbReference>
<proteinExistence type="predicted"/>
<name>C7QCF6_CATAD</name>
<dbReference type="GO" id="GO:0005737">
    <property type="term" value="C:cytoplasm"/>
    <property type="evidence" value="ECO:0007669"/>
    <property type="project" value="InterPro"/>
</dbReference>
<evidence type="ECO:0000256" key="1">
    <source>
        <dbReference type="ARBA" id="ARBA00004613"/>
    </source>
</evidence>
<keyword evidence="3" id="KW-0843">Virulence</keyword>
<dbReference type="EMBL" id="CP001700">
    <property type="protein sequence ID" value="ACU74604.1"/>
    <property type="molecule type" value="Genomic_DNA"/>
</dbReference>
<evidence type="ECO:0000259" key="5">
    <source>
        <dbReference type="Pfam" id="PF12255"/>
    </source>
</evidence>
<feature type="compositionally biased region" description="Basic and acidic residues" evidence="4">
    <location>
        <begin position="2296"/>
        <end position="2311"/>
    </location>
</feature>
<dbReference type="InterPro" id="IPR022045">
    <property type="entry name" value="TcdB_toxin_mid/N"/>
</dbReference>
<feature type="compositionally biased region" description="Polar residues" evidence="4">
    <location>
        <begin position="24"/>
        <end position="33"/>
    </location>
</feature>
<keyword evidence="8" id="KW-1185">Reference proteome</keyword>
<evidence type="ECO:0000256" key="3">
    <source>
        <dbReference type="ARBA" id="ARBA00023026"/>
    </source>
</evidence>
<dbReference type="Pfam" id="PF12255">
    <property type="entry name" value="TcdB_toxin_midC"/>
    <property type="match status" value="1"/>
</dbReference>
<sequence length="2652" mass="292821">MIAGAEVNEDKDASRPDQQDDGGQRSSALSGPSVTLPKGGGAIRGIGEKFGTDSFSGTSSMSVPIATSPGRSGFGPQLSLSYDSGNGNGPFGFGWRLSLPAITRKTDKGLPQYHDAQESDVYMLAGAEDLVPVIEADGSRARHETAAGFVVHGYCPRVEGMFARIERWTSIATGEIHWRSITRDNVTTVYGKDDNSRVFDPEDTSSPHPSRVFSWLVCESYDDKGNATVYEYAAENADGLDLRQADEFHRVRTANRYLKRIKYGNRVSRLVQPDLSAATWMFEVVFDYDEDHLEDLGLDPSRPEAEQHRYVRASWLAGGSWGVRPDPFSSYRAGFEVRTYRRCRRVLMFHHIDDLPTGEQGYQGLVRSTEFEYADLDYSRSPTIEEELLHQGSTRFASFVRAVSQSGYVPDPTRPATYLKKSLPPLEFEYSKAVVQDRIQAADAASVENLPIGLDGSAYQWVDLHGEGVSGILAEQAGAWFYKRNISPLSARRVEFAPLRRIGSKPNVSAAAGQAQFMDLAGDGRPDVVVLDGPEPGLYEHDDADGWRTFRPFASRLNRDTRDPNLRFVDLDGDGRADVLITEQDVFTWHPSLGEKGFGPARHVHQWLDEERGPRLVLADSTQSVHLADMSGDGLADFVRVRNGEVCYWPNLGYGRFGAKVTLADVPWFDDADQFDQRRVRLADIDGSGTNDVIYLHRDGVRIYFNQSGNRLSQSRQLDQFPSVDDVASITVADLRGNGTACLVWSSPLSADARRPLRYIDLLGGTKPHLLVKCVNNLGSETEVQYSPAASFYLTDERDGRPWATRLPFPVHVVERTVTHDRIGGNRFVSRFAYHDGYFDGVEREFRGFGMVERWDTEQISALAPDQAAAASNVDASSQVPPVLTKTWFHTGIRDRTERVSVHFAAEYYGAPKKTDPNYAAEFERFLGTLPPDTTVPPGLTAEEEREACRALKGSMLRHEIYAQDGTDKAEHPYTVAEQNFTIRTVQRRGANRHAVFFTHARESITYNYEREPADPRVAHALTLEVDAFGNVLQDAAIGYARRQADPDLSAEQRAVQARMFITCTENRFTNTVDTADDHRTPAPCESRTQELTGLRLPPGRSRFAFDEVLEAVSKAVRLDYEQVATPGRLEKRLIEHVRTYLRRDDLSGPLPLGVMEPLALPFESYKQAFTPGLVAEAYAGRVSDTMLANEGRYAHTEGDANWWIPSGQVFYAVDPTDTPGQELAIARQHFFQPRRYRDPFHTDAVATESFVTYDAYDLLVEETRDALDNRVTAGERDATPDQRLVRRAQDYRVLQPELVMDANRNRSAVAFDALGMVVGTAVMGKPEPAAVEGDSLDGFAADLTQAEIDRFLADPKGPTTAQLLAGATTRMMYDLTAYWREPDAAKKPPAVAATAARETHLSDLSAGQQSKIQVSLSYSDGFGREIQKKAQAESGPAPGPRWVGSGWTIFNNKGKPVRQYEPFFTATHRFEFDVRIGVSSVLLYDPVGRVVATLRPEHTWDKVVFDAWRQERWDVNDTVLIADPKSDADVADFFARLPTGEYLPTWYALRTDAANAAAFEARYPDPIDRAKQTQAADKTRVHAATPTVAHADPLGRTFLTVVSNKAKYSDTPAAEPPVEQIHTTQVFFDIEGNQREIVDGEGRLAMRYTYDMLGNPVHQANMEAGERWMLNDVAGHALYAWDSRDRRVRTAYDPLRRPTDSLVSEAGGPELVVVRNVYGEGRPNPEDGNLRGKIAEVHDQAGVVVNDSFDFRGNLVESRRRLAVDYSTVLDWSGTPQLESQTYSGHIRYDALNRVTQSIAPHSDQPGTEISVVQHRYNEANLLERVDAWLDQGTDPGGLLDPATADLQAVTNIDYDAKGQRLRIVYGNGASTSYTYDPLTFRVTQLLTFRDRPGHEVQNLHYTYDAVGNITSIRDEAQQTIYFRNTRVEPSADFTHDAIYRLIEATGREHIGQSGAPIPYSFDDASRVGLQHPNDGNAMRRYLERYAYDLTGNISSMQHRGSDPARSNWTRTYVYDEASQLEPARQSNRLTGTTIGATTETYSAGGDGYDAHGNMLRMPHLGGGSPGPNMRWDYRDQLHETDLGGGGKAFYVYDSSGQRVRKVWEKSSGPVEERIYLGGFELFRRRENLGGEQVSTFERETLHVMDDTGRLALVETRTLDLAGDDKAPRRLIRYQLGNHLGSTSLELDEQAQIISYEEYAPFGSSTYQAVRSQTEATKRYRYTGKERDEESGFYYHGARYYPPWLGRWTSADPSGMADGVNLYVYGRNNPLAFSDSTGTSCDPTMQSCIDPTEPTAREEALQKSLPESERNLPPPGDSSLNSAGLTLAGNLLSSSAAPAASLPVAPPGTNFSAAAADAREAYRLANVMPPGTQVQHWTKELSSAAANLDPAVMNLNLSPLQSTGRAAGRWSATSVGPATTLLIDPRGGQTRYSISGGSTYGNEHKFADRFLIPQIEDQIRAANPNATPGEVAEAAGRQARWVMTGEPGPAFLPPPGMSPSTRLLVGGGGALNFAGGVFMLASIDTKRDPGLVTAGKLASGSASVVGGGLEIGGAAFGAAGVAEVGAAASGVGMVIALPVMVHEMRPHGYMAYDPVLMERNMERQRNGENVNLFCAQCHGPGGALDPNNDFNAGGARREAFLKRLQWRYLGD</sequence>
<dbReference type="Proteomes" id="UP000000851">
    <property type="component" value="Chromosome"/>
</dbReference>
<organism evidence="7 8">
    <name type="scientific">Catenulispora acidiphila (strain DSM 44928 / JCM 14897 / NBRC 102108 / NRRL B-24433 / ID139908)</name>
    <dbReference type="NCBI Taxonomy" id="479433"/>
    <lineage>
        <taxon>Bacteria</taxon>
        <taxon>Bacillati</taxon>
        <taxon>Actinomycetota</taxon>
        <taxon>Actinomycetes</taxon>
        <taxon>Catenulisporales</taxon>
        <taxon>Catenulisporaceae</taxon>
        <taxon>Catenulispora</taxon>
    </lineage>
</organism>